<evidence type="ECO:0000313" key="2">
    <source>
        <dbReference type="EMBL" id="SVD71808.1"/>
    </source>
</evidence>
<sequence length="56" mass="6455">MPVFLVLLGFLSFAYSSFCLVFLASQKTKKHEQPENQETQNQGKHKSKIKLKTKVK</sequence>
<feature type="region of interest" description="Disordered" evidence="1">
    <location>
        <begin position="30"/>
        <end position="56"/>
    </location>
</feature>
<feature type="compositionally biased region" description="Basic residues" evidence="1">
    <location>
        <begin position="43"/>
        <end position="56"/>
    </location>
</feature>
<gene>
    <name evidence="2" type="ORF">METZ01_LOCUS424662</name>
</gene>
<proteinExistence type="predicted"/>
<dbReference type="EMBL" id="UINC01168666">
    <property type="protein sequence ID" value="SVD71808.1"/>
    <property type="molecule type" value="Genomic_DNA"/>
</dbReference>
<evidence type="ECO:0000256" key="1">
    <source>
        <dbReference type="SAM" id="MobiDB-lite"/>
    </source>
</evidence>
<name>A0A382XNA7_9ZZZZ</name>
<organism evidence="2">
    <name type="scientific">marine metagenome</name>
    <dbReference type="NCBI Taxonomy" id="408172"/>
    <lineage>
        <taxon>unclassified sequences</taxon>
        <taxon>metagenomes</taxon>
        <taxon>ecological metagenomes</taxon>
    </lineage>
</organism>
<protein>
    <submittedName>
        <fullName evidence="2">Uncharacterized protein</fullName>
    </submittedName>
</protein>
<dbReference type="AlphaFoldDB" id="A0A382XNA7"/>
<accession>A0A382XNA7</accession>
<reference evidence="2" key="1">
    <citation type="submission" date="2018-05" db="EMBL/GenBank/DDBJ databases">
        <authorList>
            <person name="Lanie J.A."/>
            <person name="Ng W.-L."/>
            <person name="Kazmierczak K.M."/>
            <person name="Andrzejewski T.M."/>
            <person name="Davidsen T.M."/>
            <person name="Wayne K.J."/>
            <person name="Tettelin H."/>
            <person name="Glass J.I."/>
            <person name="Rusch D."/>
            <person name="Podicherti R."/>
            <person name="Tsui H.-C.T."/>
            <person name="Winkler M.E."/>
        </authorList>
    </citation>
    <scope>NUCLEOTIDE SEQUENCE</scope>
</reference>